<name>A0A0F8XIW0_9ZZZZ</name>
<organism evidence="1">
    <name type="scientific">marine sediment metagenome</name>
    <dbReference type="NCBI Taxonomy" id="412755"/>
    <lineage>
        <taxon>unclassified sequences</taxon>
        <taxon>metagenomes</taxon>
        <taxon>ecological metagenomes</taxon>
    </lineage>
</organism>
<evidence type="ECO:0000313" key="1">
    <source>
        <dbReference type="EMBL" id="KKK69037.1"/>
    </source>
</evidence>
<sequence>MMKYLLLIVLLSACNLDKFCDPACSDQHVCIENGCFPAFDRTYKITLDELRLPELSPGEAPWLIAICVDDDCAGYFRNLPIYKVLTSHSVIDTRGDFVCVMPVTIEHLRAGFVHCGGGDEYLRLGLEPR</sequence>
<dbReference type="AlphaFoldDB" id="A0A0F8XIW0"/>
<accession>A0A0F8XIW0</accession>
<protein>
    <submittedName>
        <fullName evidence="1">Uncharacterized protein</fullName>
    </submittedName>
</protein>
<gene>
    <name evidence="1" type="ORF">LCGC14_2938070</name>
</gene>
<comment type="caution">
    <text evidence="1">The sequence shown here is derived from an EMBL/GenBank/DDBJ whole genome shotgun (WGS) entry which is preliminary data.</text>
</comment>
<reference evidence="1" key="1">
    <citation type="journal article" date="2015" name="Nature">
        <title>Complex archaea that bridge the gap between prokaryotes and eukaryotes.</title>
        <authorList>
            <person name="Spang A."/>
            <person name="Saw J.H."/>
            <person name="Jorgensen S.L."/>
            <person name="Zaremba-Niedzwiedzka K."/>
            <person name="Martijn J."/>
            <person name="Lind A.E."/>
            <person name="van Eijk R."/>
            <person name="Schleper C."/>
            <person name="Guy L."/>
            <person name="Ettema T.J."/>
        </authorList>
    </citation>
    <scope>NUCLEOTIDE SEQUENCE</scope>
</reference>
<dbReference type="EMBL" id="LAZR01058849">
    <property type="protein sequence ID" value="KKK69037.1"/>
    <property type="molecule type" value="Genomic_DNA"/>
</dbReference>
<proteinExistence type="predicted"/>